<dbReference type="InterPro" id="IPR035205">
    <property type="entry name" value="DUF5320"/>
</dbReference>
<feature type="region of interest" description="Disordered" evidence="1">
    <location>
        <begin position="1"/>
        <end position="25"/>
    </location>
</feature>
<evidence type="ECO:0000313" key="2">
    <source>
        <dbReference type="EMBL" id="AEI15158.1"/>
    </source>
</evidence>
<name>F8E8N5_FLESM</name>
<feature type="region of interest" description="Disordered" evidence="1">
    <location>
        <begin position="50"/>
        <end position="69"/>
    </location>
</feature>
<dbReference type="STRING" id="717231.Flexsi_1508"/>
<dbReference type="AlphaFoldDB" id="F8E8N5"/>
<organism evidence="2 3">
    <name type="scientific">Flexistipes sinusarabici (strain ATCC 49648 / DSM 4947 / MAS 10)</name>
    <dbReference type="NCBI Taxonomy" id="717231"/>
    <lineage>
        <taxon>Bacteria</taxon>
        <taxon>Pseudomonadati</taxon>
        <taxon>Deferribacterota</taxon>
        <taxon>Deferribacteres</taxon>
        <taxon>Deferribacterales</taxon>
        <taxon>Flexistipitaceae</taxon>
        <taxon>Flexistipes</taxon>
    </lineage>
</organism>
<dbReference type="HOGENOM" id="CLU_2769807_0_0_0"/>
<feature type="compositionally biased region" description="Gly residues" evidence="1">
    <location>
        <begin position="10"/>
        <end position="20"/>
    </location>
</feature>
<dbReference type="KEGG" id="fsi:Flexsi_1508"/>
<reference evidence="3" key="2">
    <citation type="submission" date="2011-06" db="EMBL/GenBank/DDBJ databases">
        <title>The complete genome of Flexistipes sinusarabici DSM 4947.</title>
        <authorList>
            <person name="Lucas S."/>
            <person name="Han J."/>
            <person name="Lapidus A."/>
            <person name="Bruce D."/>
            <person name="Goodwin L."/>
            <person name="Pitluck S."/>
            <person name="Peters L."/>
            <person name="Kyrpides N."/>
            <person name="Mavromatis K."/>
            <person name="Ivanova N."/>
            <person name="Mikhailova N."/>
            <person name="Chertkov O."/>
            <person name="Detter J.C."/>
            <person name="Tapia R."/>
            <person name="Han C."/>
            <person name="Land M."/>
            <person name="Hauser L."/>
            <person name="Markowitz V."/>
            <person name="Cheng J.-F."/>
            <person name="Hugenholtz P."/>
            <person name="Woyke T."/>
            <person name="Wu D."/>
            <person name="Spring S."/>
            <person name="Schroeder M."/>
            <person name="Brambilla E."/>
            <person name="Klenk H.-P."/>
            <person name="Eisen J.A."/>
        </authorList>
    </citation>
    <scope>NUCLEOTIDE SEQUENCE [LARGE SCALE GENOMIC DNA]</scope>
    <source>
        <strain evidence="3">DSM 4947 / MAS 10</strain>
    </source>
</reference>
<evidence type="ECO:0000256" key="1">
    <source>
        <dbReference type="SAM" id="MobiDB-lite"/>
    </source>
</evidence>
<reference evidence="2 3" key="1">
    <citation type="journal article" date="2011" name="Stand. Genomic Sci.">
        <title>Genome sequence of the moderately thermophilic halophile Flexistipes sinusarabici strain (MAS10).</title>
        <authorList>
            <person name="Lapidus A."/>
            <person name="Chertkov O."/>
            <person name="Nolan M."/>
            <person name="Lucas S."/>
            <person name="Hammon N."/>
            <person name="Deshpande S."/>
            <person name="Cheng J.F."/>
            <person name="Tapia R."/>
            <person name="Han C."/>
            <person name="Goodwin L."/>
            <person name="Pitluck S."/>
            <person name="Liolios K."/>
            <person name="Pagani I."/>
            <person name="Ivanova N."/>
            <person name="Huntemann M."/>
            <person name="Mavromatis K."/>
            <person name="Mikhailova N."/>
            <person name="Pati A."/>
            <person name="Chen A."/>
            <person name="Palaniappan K."/>
            <person name="Land M."/>
            <person name="Hauser L."/>
            <person name="Brambilla E.M."/>
            <person name="Rohde M."/>
            <person name="Abt B."/>
            <person name="Spring S."/>
            <person name="Goker M."/>
            <person name="Bristow J."/>
            <person name="Eisen J.A."/>
            <person name="Markowitz V."/>
            <person name="Hugenholtz P."/>
            <person name="Kyrpides N.C."/>
            <person name="Klenk H.P."/>
            <person name="Woyke T."/>
        </authorList>
    </citation>
    <scope>NUCLEOTIDE SEQUENCE [LARGE SCALE GENOMIC DNA]</scope>
    <source>
        <strain evidence="3">DSM 4947 / MAS 10</strain>
    </source>
</reference>
<proteinExistence type="predicted"/>
<keyword evidence="3" id="KW-1185">Reference proteome</keyword>
<dbReference type="EMBL" id="CP002858">
    <property type="protein sequence ID" value="AEI15158.1"/>
    <property type="molecule type" value="Genomic_DNA"/>
</dbReference>
<sequence length="69" mass="7803">MPGLDRRGPFGNGSKTGRGLGKCSDNSEFARLERDRPRYGRCRHKTCRGRHGNKTDVGRINHEDINTAY</sequence>
<protein>
    <submittedName>
        <fullName evidence="2">Uncharacterized protein</fullName>
    </submittedName>
</protein>
<evidence type="ECO:0000313" key="3">
    <source>
        <dbReference type="Proteomes" id="UP000006621"/>
    </source>
</evidence>
<dbReference type="Proteomes" id="UP000006621">
    <property type="component" value="Chromosome"/>
</dbReference>
<feature type="compositionally biased region" description="Basic and acidic residues" evidence="1">
    <location>
        <begin position="53"/>
        <end position="69"/>
    </location>
</feature>
<gene>
    <name evidence="2" type="ordered locus">Flexsi_1508</name>
</gene>
<dbReference type="RefSeq" id="WP_013886639.1">
    <property type="nucleotide sequence ID" value="NC_015672.1"/>
</dbReference>
<dbReference type="OrthoDB" id="9816278at2"/>
<dbReference type="Pfam" id="PF17253">
    <property type="entry name" value="DUF5320"/>
    <property type="match status" value="1"/>
</dbReference>
<accession>F8E8N5</accession>